<evidence type="ECO:0000313" key="15">
    <source>
        <dbReference type="Proteomes" id="UP000542674"/>
    </source>
</evidence>
<keyword evidence="8 9" id="KW-0975">Bacterial flagellum</keyword>
<dbReference type="GO" id="GO:0071973">
    <property type="term" value="P:bacterial-type flagellum-dependent cell motility"/>
    <property type="evidence" value="ECO:0007669"/>
    <property type="project" value="InterPro"/>
</dbReference>
<comment type="caution">
    <text evidence="14">The sequence shown here is derived from an EMBL/GenBank/DDBJ whole genome shotgun (WGS) entry which is preliminary data.</text>
</comment>
<evidence type="ECO:0000259" key="13">
    <source>
        <dbReference type="Pfam" id="PF08345"/>
    </source>
</evidence>
<feature type="transmembrane region" description="Helical" evidence="11">
    <location>
        <begin position="26"/>
        <end position="46"/>
    </location>
</feature>
<evidence type="ECO:0000256" key="1">
    <source>
        <dbReference type="ARBA" id="ARBA00004117"/>
    </source>
</evidence>
<evidence type="ECO:0000256" key="3">
    <source>
        <dbReference type="ARBA" id="ARBA00007971"/>
    </source>
</evidence>
<dbReference type="InterPro" id="IPR013556">
    <property type="entry name" value="Flag_M-ring_C"/>
</dbReference>
<feature type="compositionally biased region" description="Polar residues" evidence="10">
    <location>
        <begin position="277"/>
        <end position="292"/>
    </location>
</feature>
<protein>
    <recommendedName>
        <fullName evidence="9">Flagellar M-ring protein</fullName>
    </recommendedName>
</protein>
<keyword evidence="6 11" id="KW-1133">Transmembrane helix</keyword>
<keyword evidence="4" id="KW-1003">Cell membrane</keyword>
<keyword evidence="15" id="KW-1185">Reference proteome</keyword>
<dbReference type="GO" id="GO:0009431">
    <property type="term" value="C:bacterial-type flagellum basal body, MS ring"/>
    <property type="evidence" value="ECO:0007669"/>
    <property type="project" value="InterPro"/>
</dbReference>
<reference evidence="14 15" key="1">
    <citation type="submission" date="2020-08" db="EMBL/GenBank/DDBJ databases">
        <title>Sequencing the genomes of 1000 actinobacteria strains.</title>
        <authorList>
            <person name="Klenk H.-P."/>
        </authorList>
    </citation>
    <scope>NUCLEOTIDE SEQUENCE [LARGE SCALE GENOMIC DNA]</scope>
    <source>
        <strain evidence="14 15">DSM 45084</strain>
    </source>
</reference>
<feature type="region of interest" description="Disordered" evidence="10">
    <location>
        <begin position="491"/>
        <end position="514"/>
    </location>
</feature>
<comment type="function">
    <text evidence="9">The M ring may be actively involved in energy transduction.</text>
</comment>
<dbReference type="InterPro" id="IPR000067">
    <property type="entry name" value="FlgMring_FliF"/>
</dbReference>
<feature type="compositionally biased region" description="Polar residues" evidence="10">
    <location>
        <begin position="316"/>
        <end position="336"/>
    </location>
</feature>
<dbReference type="PRINTS" id="PR01009">
    <property type="entry name" value="FLGMRINGFLIF"/>
</dbReference>
<keyword evidence="5 11" id="KW-0812">Transmembrane</keyword>
<feature type="domain" description="Flagellar M-ring N-terminal" evidence="12">
    <location>
        <begin position="47"/>
        <end position="221"/>
    </location>
</feature>
<dbReference type="PIRSF" id="PIRSF004862">
    <property type="entry name" value="FliF"/>
    <property type="match status" value="1"/>
</dbReference>
<proteinExistence type="inferred from homology"/>
<evidence type="ECO:0000256" key="8">
    <source>
        <dbReference type="ARBA" id="ARBA00023143"/>
    </source>
</evidence>
<keyword evidence="14" id="KW-0282">Flagellum</keyword>
<keyword evidence="14" id="KW-0966">Cell projection</keyword>
<feature type="compositionally biased region" description="Low complexity" evidence="10">
    <location>
        <begin position="293"/>
        <end position="302"/>
    </location>
</feature>
<dbReference type="InterPro" id="IPR006182">
    <property type="entry name" value="FliF_N_dom"/>
</dbReference>
<dbReference type="GO" id="GO:0003774">
    <property type="term" value="F:cytoskeletal motor activity"/>
    <property type="evidence" value="ECO:0007669"/>
    <property type="project" value="InterPro"/>
</dbReference>
<dbReference type="Proteomes" id="UP000542674">
    <property type="component" value="Unassembled WGS sequence"/>
</dbReference>
<dbReference type="EMBL" id="JACHJS010000001">
    <property type="protein sequence ID" value="MBB4968360.1"/>
    <property type="molecule type" value="Genomic_DNA"/>
</dbReference>
<dbReference type="GO" id="GO:0005886">
    <property type="term" value="C:plasma membrane"/>
    <property type="evidence" value="ECO:0007669"/>
    <property type="project" value="UniProtKB-SubCell"/>
</dbReference>
<keyword evidence="7 11" id="KW-0472">Membrane</keyword>
<evidence type="ECO:0000259" key="12">
    <source>
        <dbReference type="Pfam" id="PF01514"/>
    </source>
</evidence>
<evidence type="ECO:0000256" key="4">
    <source>
        <dbReference type="ARBA" id="ARBA00022475"/>
    </source>
</evidence>
<comment type="similarity">
    <text evidence="3 9">Belongs to the FliF family.</text>
</comment>
<feature type="region of interest" description="Disordered" evidence="10">
    <location>
        <begin position="276"/>
        <end position="337"/>
    </location>
</feature>
<feature type="compositionally biased region" description="Gly residues" evidence="10">
    <location>
        <begin position="494"/>
        <end position="503"/>
    </location>
</feature>
<organism evidence="14 15">
    <name type="scientific">Saccharothrix violaceirubra</name>
    <dbReference type="NCBI Taxonomy" id="413306"/>
    <lineage>
        <taxon>Bacteria</taxon>
        <taxon>Bacillati</taxon>
        <taxon>Actinomycetota</taxon>
        <taxon>Actinomycetes</taxon>
        <taxon>Pseudonocardiales</taxon>
        <taxon>Pseudonocardiaceae</taxon>
        <taxon>Saccharothrix</taxon>
    </lineage>
</organism>
<gene>
    <name evidence="14" type="ORF">F4559_005719</name>
</gene>
<dbReference type="InterPro" id="IPR043427">
    <property type="entry name" value="YscJ/FliF"/>
</dbReference>
<dbReference type="PANTHER" id="PTHR30046">
    <property type="entry name" value="FLAGELLAR M-RING PROTEIN"/>
    <property type="match status" value="1"/>
</dbReference>
<sequence length="544" mass="56646">MNRDRLSALMRRATDGFKAFTPGQRVVAIASVIAVLVGVVLFTGWASTPNYSPLFTNLASKDAAAIVEQLDAAGTSYELADGGQTVMVPKEQVYQLRIQLSADGLPAQDDTGYALLDQQGVTTSEFMQQVGYQRAMEGELANTIKSINGVETATVHLVIPKKDVFSDDSSKPTAAVMVDTASGKDLSADQVQAIVHLVASSVEGLDPDDITVADSTGTVLAAPGGASTGGSGNQNQQTVAFEQRLSSSLQSLLTQVVGTNHAMVKVTADLDFDQSETKTQTYTSDPNTAPLSESTTEETYTGTGTGQNGTGVLGQINGSDSSATGTNGNGSYQQKSTVRDNAVGTVIETRQSAPGKIRKLGVAVLLDEKAAGSVDMAAVKELAASAIGVDTTRGDTLAVTAMPFDQTDAEQAAKDTASASASQQQDDLVSLIKTGAAVLGVVVLLIGTWIATRKRRKRAAANAEELRVLAELQAELERNRLEAGATQGALESGGVAGALGPGSGPRQDSDEVREQKLKEIEALVDDQPDEVARLLRGWLSGKGV</sequence>
<feature type="transmembrane region" description="Helical" evidence="11">
    <location>
        <begin position="428"/>
        <end position="451"/>
    </location>
</feature>
<feature type="domain" description="Flagellar M-ring C-terminal" evidence="13">
    <location>
        <begin position="253"/>
        <end position="404"/>
    </location>
</feature>
<evidence type="ECO:0000256" key="7">
    <source>
        <dbReference type="ARBA" id="ARBA00023136"/>
    </source>
</evidence>
<dbReference type="RefSeq" id="WP_312865864.1">
    <property type="nucleotide sequence ID" value="NZ_BAABAI010000028.1"/>
</dbReference>
<name>A0A7W7WYE6_9PSEU</name>
<evidence type="ECO:0000313" key="14">
    <source>
        <dbReference type="EMBL" id="MBB4968360.1"/>
    </source>
</evidence>
<evidence type="ECO:0000256" key="2">
    <source>
        <dbReference type="ARBA" id="ARBA00004651"/>
    </source>
</evidence>
<dbReference type="Pfam" id="PF01514">
    <property type="entry name" value="YscJ_FliF"/>
    <property type="match status" value="1"/>
</dbReference>
<dbReference type="NCBIfam" id="TIGR00206">
    <property type="entry name" value="fliF"/>
    <property type="match status" value="1"/>
</dbReference>
<evidence type="ECO:0000256" key="11">
    <source>
        <dbReference type="SAM" id="Phobius"/>
    </source>
</evidence>
<dbReference type="Pfam" id="PF08345">
    <property type="entry name" value="YscJ_FliF_C"/>
    <property type="match status" value="1"/>
</dbReference>
<evidence type="ECO:0000256" key="10">
    <source>
        <dbReference type="SAM" id="MobiDB-lite"/>
    </source>
</evidence>
<feature type="compositionally biased region" description="Gly residues" evidence="10">
    <location>
        <begin position="303"/>
        <end position="312"/>
    </location>
</feature>
<dbReference type="PANTHER" id="PTHR30046:SF0">
    <property type="entry name" value="FLAGELLAR M-RING PROTEIN"/>
    <property type="match status" value="1"/>
</dbReference>
<evidence type="ECO:0000256" key="5">
    <source>
        <dbReference type="ARBA" id="ARBA00022692"/>
    </source>
</evidence>
<keyword evidence="14" id="KW-0969">Cilium</keyword>
<dbReference type="InterPro" id="IPR045851">
    <property type="entry name" value="AMP-bd_C_sf"/>
</dbReference>
<evidence type="ECO:0000256" key="9">
    <source>
        <dbReference type="PIRNR" id="PIRNR004862"/>
    </source>
</evidence>
<dbReference type="AlphaFoldDB" id="A0A7W7WYE6"/>
<comment type="subcellular location">
    <subcellularLocation>
        <location evidence="1 9">Bacterial flagellum basal body</location>
    </subcellularLocation>
    <subcellularLocation>
        <location evidence="2">Cell membrane</location>
        <topology evidence="2">Multi-pass membrane protein</topology>
    </subcellularLocation>
</comment>
<dbReference type="Gene3D" id="3.30.300.30">
    <property type="match status" value="1"/>
</dbReference>
<accession>A0A7W7WYE6</accession>
<evidence type="ECO:0000256" key="6">
    <source>
        <dbReference type="ARBA" id="ARBA00022989"/>
    </source>
</evidence>